<feature type="domain" description="AB hydrolase-1" evidence="1">
    <location>
        <begin position="18"/>
        <end position="241"/>
    </location>
</feature>
<dbReference type="SUPFAM" id="SSF53474">
    <property type="entry name" value="alpha/beta-Hydrolases"/>
    <property type="match status" value="1"/>
</dbReference>
<name>A0ABQ6HS58_9MICO</name>
<dbReference type="Proteomes" id="UP001157109">
    <property type="component" value="Unassembled WGS sequence"/>
</dbReference>
<organism evidence="2 3">
    <name type="scientific">Arsenicicoccus piscis</name>
    <dbReference type="NCBI Taxonomy" id="673954"/>
    <lineage>
        <taxon>Bacteria</taxon>
        <taxon>Bacillati</taxon>
        <taxon>Actinomycetota</taxon>
        <taxon>Actinomycetes</taxon>
        <taxon>Micrococcales</taxon>
        <taxon>Intrasporangiaceae</taxon>
        <taxon>Arsenicicoccus</taxon>
    </lineage>
</organism>
<evidence type="ECO:0000259" key="1">
    <source>
        <dbReference type="Pfam" id="PF12697"/>
    </source>
</evidence>
<accession>A0ABQ6HS58</accession>
<dbReference type="InterPro" id="IPR029058">
    <property type="entry name" value="AB_hydrolase_fold"/>
</dbReference>
<sequence>MTATPAPEPRTEGDGPPVVLCQGLGMAASSWDPVVADLAPDHQVVTFDRPGLGESEHHRVASWPSLALWTEQLEHALRAATDRPAVLVGHSMAGFVVEALARRRPHLVRGLLLVDGSVERHPAPSSPRRLAVWGMAEMALEAVPLVPRRWATAVVEDAVYPDMAADLAELRAREPLPDLPIRVLVAARRTWSPLAARWERKQRELATTLASDGDRPGSRQVEVEVVRPSGHLVMRDRPEAIGRAVRAVEAAAR</sequence>
<dbReference type="Pfam" id="PF12697">
    <property type="entry name" value="Abhydrolase_6"/>
    <property type="match status" value="1"/>
</dbReference>
<keyword evidence="3" id="KW-1185">Reference proteome</keyword>
<comment type="caution">
    <text evidence="2">The sequence shown here is derived from an EMBL/GenBank/DDBJ whole genome shotgun (WGS) entry which is preliminary data.</text>
</comment>
<dbReference type="PANTHER" id="PTHR43798:SF33">
    <property type="entry name" value="HYDROLASE, PUTATIVE (AFU_ORTHOLOGUE AFUA_2G14860)-RELATED"/>
    <property type="match status" value="1"/>
</dbReference>
<proteinExistence type="predicted"/>
<dbReference type="RefSeq" id="WP_241441575.1">
    <property type="nucleotide sequence ID" value="NZ_BSUJ01000001.1"/>
</dbReference>
<reference evidence="3" key="1">
    <citation type="journal article" date="2019" name="Int. J. Syst. Evol. Microbiol.">
        <title>The Global Catalogue of Microorganisms (GCM) 10K type strain sequencing project: providing services to taxonomists for standard genome sequencing and annotation.</title>
        <authorList>
            <consortium name="The Broad Institute Genomics Platform"/>
            <consortium name="The Broad Institute Genome Sequencing Center for Infectious Disease"/>
            <person name="Wu L."/>
            <person name="Ma J."/>
        </authorList>
    </citation>
    <scope>NUCLEOTIDE SEQUENCE [LARGE SCALE GENOMIC DNA]</scope>
    <source>
        <strain evidence="3">NBRC 105830</strain>
    </source>
</reference>
<dbReference type="Gene3D" id="3.40.50.1820">
    <property type="entry name" value="alpha/beta hydrolase"/>
    <property type="match status" value="1"/>
</dbReference>
<dbReference type="InterPro" id="IPR050266">
    <property type="entry name" value="AB_hydrolase_sf"/>
</dbReference>
<protein>
    <recommendedName>
        <fullName evidence="1">AB hydrolase-1 domain-containing protein</fullName>
    </recommendedName>
</protein>
<dbReference type="PANTHER" id="PTHR43798">
    <property type="entry name" value="MONOACYLGLYCEROL LIPASE"/>
    <property type="match status" value="1"/>
</dbReference>
<gene>
    <name evidence="2" type="ORF">GCM10025862_33320</name>
</gene>
<evidence type="ECO:0000313" key="2">
    <source>
        <dbReference type="EMBL" id="GMA21311.1"/>
    </source>
</evidence>
<dbReference type="EMBL" id="BSUJ01000001">
    <property type="protein sequence ID" value="GMA21311.1"/>
    <property type="molecule type" value="Genomic_DNA"/>
</dbReference>
<dbReference type="PRINTS" id="PR00111">
    <property type="entry name" value="ABHYDROLASE"/>
</dbReference>
<dbReference type="InterPro" id="IPR000073">
    <property type="entry name" value="AB_hydrolase_1"/>
</dbReference>
<evidence type="ECO:0000313" key="3">
    <source>
        <dbReference type="Proteomes" id="UP001157109"/>
    </source>
</evidence>